<proteinExistence type="predicted"/>
<evidence type="ECO:0000256" key="4">
    <source>
        <dbReference type="ARBA" id="ARBA00022771"/>
    </source>
</evidence>
<dbReference type="InterPro" id="IPR036236">
    <property type="entry name" value="Znf_C2H2_sf"/>
</dbReference>
<dbReference type="GO" id="GO:0005634">
    <property type="term" value="C:nucleus"/>
    <property type="evidence" value="ECO:0007669"/>
    <property type="project" value="UniProtKB-SubCell"/>
</dbReference>
<evidence type="ECO:0000256" key="8">
    <source>
        <dbReference type="SAM" id="MobiDB-lite"/>
    </source>
</evidence>
<evidence type="ECO:0000313" key="11">
    <source>
        <dbReference type="Proteomes" id="UP000030106"/>
    </source>
</evidence>
<dbReference type="GO" id="GO:0000785">
    <property type="term" value="C:chromatin"/>
    <property type="evidence" value="ECO:0007669"/>
    <property type="project" value="TreeGrafter"/>
</dbReference>
<dbReference type="PROSITE" id="PS00028">
    <property type="entry name" value="ZINC_FINGER_C2H2_1"/>
    <property type="match status" value="1"/>
</dbReference>
<dbReference type="SMART" id="SM00355">
    <property type="entry name" value="ZnF_C2H2"/>
    <property type="match status" value="2"/>
</dbReference>
<reference evidence="10 11" key="1">
    <citation type="submission" date="2012-10" db="EMBL/GenBank/DDBJ databases">
        <title>Genome sequencing and analysis of entomopathogenic fungi Beauveria bassiana D1-5.</title>
        <authorList>
            <person name="Li Q."/>
            <person name="Wang L."/>
            <person name="Zhang Z."/>
            <person name="Wang Q."/>
            <person name="Ren J."/>
            <person name="Wang M."/>
            <person name="Xu W."/>
            <person name="Wang J."/>
            <person name="Lu Y."/>
            <person name="Du Q."/>
            <person name="Sun Z."/>
        </authorList>
    </citation>
    <scope>NUCLEOTIDE SEQUENCE [LARGE SCALE GENOMIC DNA]</scope>
    <source>
        <strain evidence="10 11">D1-5</strain>
    </source>
</reference>
<dbReference type="Gene3D" id="3.30.160.60">
    <property type="entry name" value="Classic Zinc Finger"/>
    <property type="match status" value="2"/>
</dbReference>
<evidence type="ECO:0000256" key="2">
    <source>
        <dbReference type="ARBA" id="ARBA00022723"/>
    </source>
</evidence>
<dbReference type="SUPFAM" id="SSF57667">
    <property type="entry name" value="beta-beta-alpha zinc fingers"/>
    <property type="match status" value="1"/>
</dbReference>
<keyword evidence="5" id="KW-0862">Zinc</keyword>
<dbReference type="Proteomes" id="UP000030106">
    <property type="component" value="Unassembled WGS sequence"/>
</dbReference>
<dbReference type="InterPro" id="IPR051059">
    <property type="entry name" value="VerF-like"/>
</dbReference>
<dbReference type="AlphaFoldDB" id="A0A0A2V8W6"/>
<evidence type="ECO:0000313" key="10">
    <source>
        <dbReference type="EMBL" id="KGQ02535.1"/>
    </source>
</evidence>
<comment type="caution">
    <text evidence="10">The sequence shown here is derived from an EMBL/GenBank/DDBJ whole genome shotgun (WGS) entry which is preliminary data.</text>
</comment>
<evidence type="ECO:0000256" key="6">
    <source>
        <dbReference type="ARBA" id="ARBA00023242"/>
    </source>
</evidence>
<gene>
    <name evidence="10" type="ORF">BBAD15_g12253</name>
</gene>
<dbReference type="InterPro" id="IPR013087">
    <property type="entry name" value="Znf_C2H2_type"/>
</dbReference>
<feature type="region of interest" description="Disordered" evidence="8">
    <location>
        <begin position="181"/>
        <end position="224"/>
    </location>
</feature>
<dbReference type="HOGENOM" id="CLU_107651_0_0_1"/>
<feature type="domain" description="C2H2-type" evidence="9">
    <location>
        <begin position="161"/>
        <end position="185"/>
    </location>
</feature>
<sequence>MLTAAKKPESIAMNTVGSTLAARILPAIFKAWSCRDIMAILNDVDPDNPQPPRTSDRSTSRPVPLHGDPPDCSASHQSAHLSSQCDTTGTDEMITYSYSNVRSRAAGQRKSDVKLTPKTGKVSRAKKGNRVHTCEQCQPSKTFTRAEHLGRHELIHRPPALVCDAPDCGKAYHRKDLLKRHRQQHEKPIALSPPGENTASTLGARRTAHGKGVKRGTTQLQQAT</sequence>
<dbReference type="Pfam" id="PF00096">
    <property type="entry name" value="zf-C2H2"/>
    <property type="match status" value="1"/>
</dbReference>
<dbReference type="GO" id="GO:0000981">
    <property type="term" value="F:DNA-binding transcription factor activity, RNA polymerase II-specific"/>
    <property type="evidence" value="ECO:0007669"/>
    <property type="project" value="InterPro"/>
</dbReference>
<evidence type="ECO:0000256" key="1">
    <source>
        <dbReference type="ARBA" id="ARBA00004123"/>
    </source>
</evidence>
<comment type="subcellular location">
    <subcellularLocation>
        <location evidence="1">Nucleus</location>
    </subcellularLocation>
</comment>
<organism evidence="10 11">
    <name type="scientific">Beauveria bassiana D1-5</name>
    <dbReference type="NCBI Taxonomy" id="1245745"/>
    <lineage>
        <taxon>Eukaryota</taxon>
        <taxon>Fungi</taxon>
        <taxon>Dikarya</taxon>
        <taxon>Ascomycota</taxon>
        <taxon>Pezizomycotina</taxon>
        <taxon>Sordariomycetes</taxon>
        <taxon>Hypocreomycetidae</taxon>
        <taxon>Hypocreales</taxon>
        <taxon>Cordycipitaceae</taxon>
        <taxon>Beauveria</taxon>
    </lineage>
</organism>
<dbReference type="EMBL" id="ANFO01001479">
    <property type="protein sequence ID" value="KGQ02535.1"/>
    <property type="molecule type" value="Genomic_DNA"/>
</dbReference>
<dbReference type="GO" id="GO:0000978">
    <property type="term" value="F:RNA polymerase II cis-regulatory region sequence-specific DNA binding"/>
    <property type="evidence" value="ECO:0007669"/>
    <property type="project" value="InterPro"/>
</dbReference>
<evidence type="ECO:0000256" key="7">
    <source>
        <dbReference type="PROSITE-ProRule" id="PRU00042"/>
    </source>
</evidence>
<keyword evidence="2" id="KW-0479">Metal-binding</keyword>
<dbReference type="PANTHER" id="PTHR40626">
    <property type="entry name" value="MIP31509P"/>
    <property type="match status" value="1"/>
</dbReference>
<keyword evidence="3" id="KW-0677">Repeat</keyword>
<accession>A0A0A2V8W6</accession>
<keyword evidence="6" id="KW-0539">Nucleus</keyword>
<evidence type="ECO:0000256" key="3">
    <source>
        <dbReference type="ARBA" id="ARBA00022737"/>
    </source>
</evidence>
<dbReference type="PANTHER" id="PTHR40626:SF30">
    <property type="entry name" value="FINGER DOMAIN PROTEIN, PUTATIVE (AFU_ORTHOLOGUE AFUA_4G13600)-RELATED"/>
    <property type="match status" value="1"/>
</dbReference>
<dbReference type="GO" id="GO:0008270">
    <property type="term" value="F:zinc ion binding"/>
    <property type="evidence" value="ECO:0007669"/>
    <property type="project" value="UniProtKB-KW"/>
</dbReference>
<feature type="region of interest" description="Disordered" evidence="8">
    <location>
        <begin position="42"/>
        <end position="86"/>
    </location>
</feature>
<keyword evidence="4 7" id="KW-0863">Zinc-finger</keyword>
<dbReference type="STRING" id="1245745.A0A0A2V8W6"/>
<dbReference type="PROSITE" id="PS50157">
    <property type="entry name" value="ZINC_FINGER_C2H2_2"/>
    <property type="match status" value="1"/>
</dbReference>
<protein>
    <submittedName>
        <fullName evidence="10">Zinc finger protein</fullName>
    </submittedName>
</protein>
<name>A0A0A2V8W6_BEABA</name>
<evidence type="ECO:0000256" key="5">
    <source>
        <dbReference type="ARBA" id="ARBA00022833"/>
    </source>
</evidence>
<feature type="compositionally biased region" description="Low complexity" evidence="8">
    <location>
        <begin position="72"/>
        <end position="85"/>
    </location>
</feature>
<evidence type="ECO:0000259" key="9">
    <source>
        <dbReference type="PROSITE" id="PS50157"/>
    </source>
</evidence>